<name>A0A816VUM2_BRANA</name>
<proteinExistence type="predicted"/>
<keyword evidence="1" id="KW-0833">Ubl conjugation pathway</keyword>
<feature type="domain" description="Peptidase C19 ubiquitin carboxyl-terminal hydrolase" evidence="4">
    <location>
        <begin position="231"/>
        <end position="348"/>
    </location>
</feature>
<dbReference type="PANTHER" id="PTHR22975:SF23">
    <property type="entry name" value="F6D8.33-RELATED"/>
    <property type="match status" value="1"/>
</dbReference>
<gene>
    <name evidence="5" type="ORF">DARMORV10_A03P45620.1</name>
</gene>
<accession>A0A816VUM2</accession>
<evidence type="ECO:0000256" key="2">
    <source>
        <dbReference type="ARBA" id="ARBA00022801"/>
    </source>
</evidence>
<feature type="region of interest" description="Disordered" evidence="3">
    <location>
        <begin position="98"/>
        <end position="119"/>
    </location>
</feature>
<evidence type="ECO:0000259" key="4">
    <source>
        <dbReference type="Pfam" id="PF00443"/>
    </source>
</evidence>
<organism evidence="5">
    <name type="scientific">Brassica napus</name>
    <name type="common">Rape</name>
    <dbReference type="NCBI Taxonomy" id="3708"/>
    <lineage>
        <taxon>Eukaryota</taxon>
        <taxon>Viridiplantae</taxon>
        <taxon>Streptophyta</taxon>
        <taxon>Embryophyta</taxon>
        <taxon>Tracheophyta</taxon>
        <taxon>Spermatophyta</taxon>
        <taxon>Magnoliopsida</taxon>
        <taxon>eudicotyledons</taxon>
        <taxon>Gunneridae</taxon>
        <taxon>Pentapetalae</taxon>
        <taxon>rosids</taxon>
        <taxon>malvids</taxon>
        <taxon>Brassicales</taxon>
        <taxon>Brassicaceae</taxon>
        <taxon>Brassiceae</taxon>
        <taxon>Brassica</taxon>
    </lineage>
</organism>
<evidence type="ECO:0000256" key="1">
    <source>
        <dbReference type="ARBA" id="ARBA00022786"/>
    </source>
</evidence>
<dbReference type="PANTHER" id="PTHR22975">
    <property type="entry name" value="UBIQUITIN SPECIFIC PROTEINASE"/>
    <property type="match status" value="1"/>
</dbReference>
<reference evidence="5" key="1">
    <citation type="submission" date="2021-01" db="EMBL/GenBank/DDBJ databases">
        <authorList>
            <consortium name="Genoscope - CEA"/>
            <person name="William W."/>
        </authorList>
    </citation>
    <scope>NUCLEOTIDE SEQUENCE</scope>
</reference>
<dbReference type="Proteomes" id="UP001295469">
    <property type="component" value="Chromosome A03"/>
</dbReference>
<dbReference type="InterPro" id="IPR052398">
    <property type="entry name" value="Ubiquitin_hydrolase_53/54"/>
</dbReference>
<dbReference type="OMA" id="NEVSGDW"/>
<feature type="compositionally biased region" description="Basic and acidic residues" evidence="3">
    <location>
        <begin position="98"/>
        <end position="110"/>
    </location>
</feature>
<protein>
    <submittedName>
        <fullName evidence="5">(rape) hypothetical protein</fullName>
    </submittedName>
</protein>
<keyword evidence="2" id="KW-0378">Hydrolase</keyword>
<evidence type="ECO:0000313" key="5">
    <source>
        <dbReference type="EMBL" id="CAF2129100.1"/>
    </source>
</evidence>
<dbReference type="GO" id="GO:0004843">
    <property type="term" value="F:cysteine-type deubiquitinase activity"/>
    <property type="evidence" value="ECO:0007669"/>
    <property type="project" value="InterPro"/>
</dbReference>
<dbReference type="AlphaFoldDB" id="A0A816VUM2"/>
<dbReference type="Gramene" id="CDY02277">
    <property type="protein sequence ID" value="CDY02277"/>
    <property type="gene ID" value="GSBRNA2T00113710001"/>
</dbReference>
<sequence length="393" mass="45074">MQLSVDHHKAYSILCELTRCNAIFNFRASFLTNHVTLTWRNLTDSADSSNPCLSSSLRFKASQYYLEKRKPLLIFLQDSAVNLAESIVEMESSKVHEAGKVEETHQKVDPESEESKEDPNATRVLALDMILKSLLKISVFLSDFLLEFCQETHHSLTEDGEYALPPSTQLRDFLLSNLNVTHPLEANGVFDFLVTILEVLPLWRNVEEPLSSKFEVYHQVAKKICNRCKLVTEYPSAFKDFAFENILKVTRIALMMMPCDKEGCGKQNYVERVISKLPSVFTIAVEWEKNETEEDIFATTSVLATEIDISEIFKYEGDSLFTKYRLVSMVCCHGDQYSCIAYENRSWVIHFGSQNEVSGDWNRVLSIFAKLKIRPEILLFENVMGRDQIVSRN</sequence>
<dbReference type="GO" id="GO:0016579">
    <property type="term" value="P:protein deubiquitination"/>
    <property type="evidence" value="ECO:0007669"/>
    <property type="project" value="InterPro"/>
</dbReference>
<evidence type="ECO:0000256" key="3">
    <source>
        <dbReference type="SAM" id="MobiDB-lite"/>
    </source>
</evidence>
<dbReference type="Pfam" id="PF00443">
    <property type="entry name" value="UCH"/>
    <property type="match status" value="1"/>
</dbReference>
<dbReference type="InterPro" id="IPR001394">
    <property type="entry name" value="Peptidase_C19_UCH"/>
</dbReference>
<dbReference type="EMBL" id="HG994357">
    <property type="protein sequence ID" value="CAF2129100.1"/>
    <property type="molecule type" value="Genomic_DNA"/>
</dbReference>